<dbReference type="Proteomes" id="UP000657385">
    <property type="component" value="Unassembled WGS sequence"/>
</dbReference>
<dbReference type="Pfam" id="PF08962">
    <property type="entry name" value="Rv2632c-like"/>
    <property type="match status" value="1"/>
</dbReference>
<dbReference type="SUPFAM" id="SSF143212">
    <property type="entry name" value="Rv2632c-like"/>
    <property type="match status" value="1"/>
</dbReference>
<gene>
    <name evidence="1" type="ORF">I2501_28380</name>
</gene>
<dbReference type="InterPro" id="IPR015057">
    <property type="entry name" value="Rv2632c-like"/>
</dbReference>
<dbReference type="AlphaFoldDB" id="A0A931B9E3"/>
<evidence type="ECO:0000313" key="2">
    <source>
        <dbReference type="Proteomes" id="UP000657385"/>
    </source>
</evidence>
<dbReference type="RefSeq" id="WP_196197126.1">
    <property type="nucleotide sequence ID" value="NZ_JADPRT010000014.1"/>
</dbReference>
<dbReference type="EMBL" id="JADPRT010000014">
    <property type="protein sequence ID" value="MBF9071947.1"/>
    <property type="molecule type" value="Genomic_DNA"/>
</dbReference>
<keyword evidence="2" id="KW-1185">Reference proteome</keyword>
<organism evidence="1 2">
    <name type="scientific">Streptacidiphilus fuscans</name>
    <dbReference type="NCBI Taxonomy" id="2789292"/>
    <lineage>
        <taxon>Bacteria</taxon>
        <taxon>Bacillati</taxon>
        <taxon>Actinomycetota</taxon>
        <taxon>Actinomycetes</taxon>
        <taxon>Kitasatosporales</taxon>
        <taxon>Streptomycetaceae</taxon>
        <taxon>Streptacidiphilus</taxon>
    </lineage>
</organism>
<evidence type="ECO:0000313" key="1">
    <source>
        <dbReference type="EMBL" id="MBF9071947.1"/>
    </source>
</evidence>
<dbReference type="Gene3D" id="3.30.160.240">
    <property type="entry name" value="Rv1738"/>
    <property type="match status" value="1"/>
</dbReference>
<comment type="caution">
    <text evidence="1">The sequence shown here is derived from an EMBL/GenBank/DDBJ whole genome shotgun (WGS) entry which is preliminary data.</text>
</comment>
<accession>A0A931B9E3</accession>
<dbReference type="InterPro" id="IPR038070">
    <property type="entry name" value="Rv2632c-like_sf"/>
</dbReference>
<sequence>MQTIVGWHIEMEFEEVDRKTRAAALLRLPDGTELRARGHATRHENDPEQLRVGEETAAARALNALASELLMKAGTDLKE</sequence>
<name>A0A931B9E3_9ACTN</name>
<proteinExistence type="predicted"/>
<reference evidence="1" key="1">
    <citation type="submission" date="2020-11" db="EMBL/GenBank/DDBJ databases">
        <title>Isolation and identification of active actinomycetes.</title>
        <authorList>
            <person name="Yu B."/>
        </authorList>
    </citation>
    <scope>NUCLEOTIDE SEQUENCE</scope>
    <source>
        <strain evidence="1">NEAU-YB345</strain>
    </source>
</reference>
<protein>
    <submittedName>
        <fullName evidence="1">DUF1876 family protein</fullName>
    </submittedName>
</protein>